<accession>A0A3L6TA90</accession>
<name>A0A3L6TA90_PANMI</name>
<dbReference type="OrthoDB" id="10510500at2759"/>
<dbReference type="AlphaFoldDB" id="A0A3L6TA90"/>
<evidence type="ECO:0000313" key="1">
    <source>
        <dbReference type="EMBL" id="RLN34407.1"/>
    </source>
</evidence>
<gene>
    <name evidence="1" type="ORF">C2845_PM03G05560</name>
</gene>
<dbReference type="EMBL" id="PQIB02000002">
    <property type="protein sequence ID" value="RLN34407.1"/>
    <property type="molecule type" value="Genomic_DNA"/>
</dbReference>
<sequence length="55" mass="6538">MVVVYVRPCTKEDPHHLFVEMLKLWRCCSITLSWHTPLRHLKHRESTGIGVDQRP</sequence>
<protein>
    <submittedName>
        <fullName evidence="1">Uncharacterized protein</fullName>
    </submittedName>
</protein>
<dbReference type="Proteomes" id="UP000275267">
    <property type="component" value="Unassembled WGS sequence"/>
</dbReference>
<organism evidence="1 2">
    <name type="scientific">Panicum miliaceum</name>
    <name type="common">Proso millet</name>
    <name type="synonym">Broomcorn millet</name>
    <dbReference type="NCBI Taxonomy" id="4540"/>
    <lineage>
        <taxon>Eukaryota</taxon>
        <taxon>Viridiplantae</taxon>
        <taxon>Streptophyta</taxon>
        <taxon>Embryophyta</taxon>
        <taxon>Tracheophyta</taxon>
        <taxon>Spermatophyta</taxon>
        <taxon>Magnoliopsida</taxon>
        <taxon>Liliopsida</taxon>
        <taxon>Poales</taxon>
        <taxon>Poaceae</taxon>
        <taxon>PACMAD clade</taxon>
        <taxon>Panicoideae</taxon>
        <taxon>Panicodae</taxon>
        <taxon>Paniceae</taxon>
        <taxon>Panicinae</taxon>
        <taxon>Panicum</taxon>
        <taxon>Panicum sect. Panicum</taxon>
    </lineage>
</organism>
<evidence type="ECO:0000313" key="2">
    <source>
        <dbReference type="Proteomes" id="UP000275267"/>
    </source>
</evidence>
<proteinExistence type="predicted"/>
<keyword evidence="2" id="KW-1185">Reference proteome</keyword>
<comment type="caution">
    <text evidence="1">The sequence shown here is derived from an EMBL/GenBank/DDBJ whole genome shotgun (WGS) entry which is preliminary data.</text>
</comment>
<reference evidence="2" key="1">
    <citation type="journal article" date="2019" name="Nat. Commun.">
        <title>The genome of broomcorn millet.</title>
        <authorList>
            <person name="Zou C."/>
            <person name="Miki D."/>
            <person name="Li D."/>
            <person name="Tang Q."/>
            <person name="Xiao L."/>
            <person name="Rajput S."/>
            <person name="Deng P."/>
            <person name="Jia W."/>
            <person name="Huang R."/>
            <person name="Zhang M."/>
            <person name="Sun Y."/>
            <person name="Hu J."/>
            <person name="Fu X."/>
            <person name="Schnable P.S."/>
            <person name="Li F."/>
            <person name="Zhang H."/>
            <person name="Feng B."/>
            <person name="Zhu X."/>
            <person name="Liu R."/>
            <person name="Schnable J.C."/>
            <person name="Zhu J.-K."/>
            <person name="Zhang H."/>
        </authorList>
    </citation>
    <scope>NUCLEOTIDE SEQUENCE [LARGE SCALE GENOMIC DNA]</scope>
</reference>